<dbReference type="GO" id="GO:0004674">
    <property type="term" value="F:protein serine/threonine kinase activity"/>
    <property type="evidence" value="ECO:0007669"/>
    <property type="project" value="UniProtKB-KW"/>
</dbReference>
<dbReference type="CDD" id="cd04515">
    <property type="entry name" value="Alpha_kinase"/>
    <property type="match status" value="1"/>
</dbReference>
<feature type="region of interest" description="Disordered" evidence="7">
    <location>
        <begin position="398"/>
        <end position="419"/>
    </location>
</feature>
<dbReference type="Pfam" id="PF02816">
    <property type="entry name" value="Alpha_kinase"/>
    <property type="match status" value="1"/>
</dbReference>
<dbReference type="Gene3D" id="3.40.50.410">
    <property type="entry name" value="von Willebrand factor, type A domain"/>
    <property type="match status" value="1"/>
</dbReference>
<comment type="subcellular location">
    <subcellularLocation>
        <location evidence="1">Secreted</location>
    </subcellularLocation>
</comment>
<keyword evidence="4" id="KW-0808">Transferase</keyword>
<dbReference type="PANTHER" id="PTHR47763:SF4">
    <property type="entry name" value="ALPHA-PROTEIN KINASE VWKA"/>
    <property type="match status" value="1"/>
</dbReference>
<feature type="compositionally biased region" description="Polar residues" evidence="7">
    <location>
        <begin position="129"/>
        <end position="155"/>
    </location>
</feature>
<keyword evidence="2" id="KW-0964">Secreted</keyword>
<keyword evidence="6" id="KW-0418">Kinase</keyword>
<dbReference type="SUPFAM" id="SSF53300">
    <property type="entry name" value="vWA-like"/>
    <property type="match status" value="1"/>
</dbReference>
<dbReference type="InterPro" id="IPR052969">
    <property type="entry name" value="Thr-specific_kinase-like"/>
</dbReference>
<feature type="compositionally biased region" description="Pro residues" evidence="7">
    <location>
        <begin position="245"/>
        <end position="255"/>
    </location>
</feature>
<accession>A0A9W8NEP0</accession>
<feature type="region of interest" description="Disordered" evidence="7">
    <location>
        <begin position="27"/>
        <end position="77"/>
    </location>
</feature>
<feature type="compositionally biased region" description="Low complexity" evidence="7">
    <location>
        <begin position="164"/>
        <end position="192"/>
    </location>
</feature>
<feature type="region of interest" description="Disordered" evidence="7">
    <location>
        <begin position="99"/>
        <end position="194"/>
    </location>
</feature>
<dbReference type="GO" id="GO:0005524">
    <property type="term" value="F:ATP binding"/>
    <property type="evidence" value="ECO:0007669"/>
    <property type="project" value="InterPro"/>
</dbReference>
<feature type="domain" description="Alpha-type protein kinase" evidence="8">
    <location>
        <begin position="609"/>
        <end position="825"/>
    </location>
</feature>
<feature type="compositionally biased region" description="Polar residues" evidence="7">
    <location>
        <begin position="55"/>
        <end position="73"/>
    </location>
</feature>
<sequence>MDPPDSSLYIPHTSIVKRPTRADVREAREAALRSAMSDSSSSLDTSTSTILPIRASSSNISTSIPQPASLSRSKSSRAELRASADALLRASQTATSTINVPKTTPFSRTVSAHDTVSTSSVPLPPRPATVQSASLSRSKASRTSLHNPASSSPCTVSGPPPAPLSGSLATHARRSASAPLASQSLSKSSLARPQVSADDMLRASLTRNSATAASSDLYNTLPDSLSLTKKRISKLSSTAGSTGGSPPPYSPPPGDPALRIGLADQKSWVRRVEREAAEERANTPSRATNGLFKTAVSVDLMFLIDCTGSMQAYITTVKEQVLNIVEDAKRAFLNQSHTEVFDFTPDIDRVKEFVGSLRAEGGRDTPEDVLGGIQKAINASWQQKTRCMIHIADAPPHGRGLHDLSDNQDDYSEPGSEPHSLTYRPLIQRMVSLKINYALLQITNYTDRMACEFGKIYQSAQSQVHLHRSNRYHTHSTTSERREDMKTSHAAALQFEELQLGTSFEALRHLVAVSVTRSVTRSAGALSRALSRTGSATRSTGSSYSGVRGIAGKFLGSVREEEEEEGIEDGYEESVQVPVESSPPQWDAPDWFDLKIAVKGQCPDISRHTTDTLGNMMMQDGNIQLGFIQLEIQARSKPFGQGAMRTASYARTAASNDHFVIKHFKTGDKGLASMTEEMKGQALCKSFALEFNSLVDPKYSLDFVVTAALQPLLGSGASISIEPFIDGAYVKYNSNGAYVNEDLPDDPCNQAAQAFSHFTFERSWGRFLVCDLQGVGNMLTDPSIQTKDEERFKLCDGNMNSEGFKFFFSTHVCNAICRKLRLKSTGLMLIEEKFEFREEWPGVRSRVYCSNKLCRRILREDSSGKDGAHKSTEFPGHYWCFRCFPQLISTMHSCICAEASPAAHDFQFSSFFYESQGQAAPLQCPEHTDHDSAGSIVGSSGGGLWARLQAANSKEFVSGR</sequence>
<dbReference type="InterPro" id="IPR004166">
    <property type="entry name" value="a-kinase_dom"/>
</dbReference>
<keyword evidence="3" id="KW-0723">Serine/threonine-protein kinase</keyword>
<dbReference type="InterPro" id="IPR011009">
    <property type="entry name" value="Kinase-like_dom_sf"/>
</dbReference>
<dbReference type="PROSITE" id="PS51158">
    <property type="entry name" value="ALPHA_KINASE"/>
    <property type="match status" value="1"/>
</dbReference>
<evidence type="ECO:0000256" key="4">
    <source>
        <dbReference type="ARBA" id="ARBA00022679"/>
    </source>
</evidence>
<feature type="region of interest" description="Disordered" evidence="7">
    <location>
        <begin position="235"/>
        <end position="258"/>
    </location>
</feature>
<evidence type="ECO:0000256" key="7">
    <source>
        <dbReference type="SAM" id="MobiDB-lite"/>
    </source>
</evidence>
<dbReference type="InterPro" id="IPR056861">
    <property type="entry name" value="HMCN1-like_VWA"/>
</dbReference>
<comment type="caution">
    <text evidence="9">The sequence shown here is derived from an EMBL/GenBank/DDBJ whole genome shotgun (WGS) entry which is preliminary data.</text>
</comment>
<dbReference type="Gene3D" id="3.30.200.20">
    <property type="entry name" value="Phosphorylase Kinase, domain 1"/>
    <property type="match status" value="1"/>
</dbReference>
<keyword evidence="5" id="KW-0732">Signal</keyword>
<evidence type="ECO:0000313" key="9">
    <source>
        <dbReference type="EMBL" id="KAJ3571557.1"/>
    </source>
</evidence>
<dbReference type="InterPro" id="IPR036465">
    <property type="entry name" value="vWFA_dom_sf"/>
</dbReference>
<feature type="compositionally biased region" description="Polar residues" evidence="7">
    <location>
        <begin position="99"/>
        <end position="121"/>
    </location>
</feature>
<reference evidence="9" key="1">
    <citation type="submission" date="2022-07" db="EMBL/GenBank/DDBJ databases">
        <title>Genome Sequence of Xylaria arbuscula.</title>
        <authorList>
            <person name="Buettner E."/>
        </authorList>
    </citation>
    <scope>NUCLEOTIDE SEQUENCE</scope>
    <source>
        <strain evidence="9">VT107</strain>
    </source>
</reference>
<dbReference type="Pfam" id="PF25106">
    <property type="entry name" value="VWA_4"/>
    <property type="match status" value="1"/>
</dbReference>
<dbReference type="SMART" id="SM00811">
    <property type="entry name" value="Alpha_kinase"/>
    <property type="match status" value="1"/>
</dbReference>
<dbReference type="CDD" id="cd00198">
    <property type="entry name" value="vWFA"/>
    <property type="match status" value="1"/>
</dbReference>
<dbReference type="SUPFAM" id="SSF56112">
    <property type="entry name" value="Protein kinase-like (PK-like)"/>
    <property type="match status" value="1"/>
</dbReference>
<organism evidence="9 10">
    <name type="scientific">Xylaria arbuscula</name>
    <dbReference type="NCBI Taxonomy" id="114810"/>
    <lineage>
        <taxon>Eukaryota</taxon>
        <taxon>Fungi</taxon>
        <taxon>Dikarya</taxon>
        <taxon>Ascomycota</taxon>
        <taxon>Pezizomycotina</taxon>
        <taxon>Sordariomycetes</taxon>
        <taxon>Xylariomycetidae</taxon>
        <taxon>Xylariales</taxon>
        <taxon>Xylariaceae</taxon>
        <taxon>Xylaria</taxon>
    </lineage>
</organism>
<dbReference type="AlphaFoldDB" id="A0A9W8NEP0"/>
<evidence type="ECO:0000256" key="6">
    <source>
        <dbReference type="ARBA" id="ARBA00022777"/>
    </source>
</evidence>
<evidence type="ECO:0000313" key="10">
    <source>
        <dbReference type="Proteomes" id="UP001148614"/>
    </source>
</evidence>
<protein>
    <recommendedName>
        <fullName evidence="8">Alpha-type protein kinase domain-containing protein</fullName>
    </recommendedName>
</protein>
<evidence type="ECO:0000256" key="1">
    <source>
        <dbReference type="ARBA" id="ARBA00004613"/>
    </source>
</evidence>
<proteinExistence type="predicted"/>
<feature type="compositionally biased region" description="Low complexity" evidence="7">
    <location>
        <begin position="37"/>
        <end position="49"/>
    </location>
</feature>
<evidence type="ECO:0000256" key="3">
    <source>
        <dbReference type="ARBA" id="ARBA00022527"/>
    </source>
</evidence>
<evidence type="ECO:0000256" key="2">
    <source>
        <dbReference type="ARBA" id="ARBA00022525"/>
    </source>
</evidence>
<name>A0A9W8NEP0_9PEZI</name>
<dbReference type="Gene3D" id="3.20.200.10">
    <property type="entry name" value="MHCK/EF2 kinase"/>
    <property type="match status" value="1"/>
</dbReference>
<evidence type="ECO:0000259" key="8">
    <source>
        <dbReference type="PROSITE" id="PS51158"/>
    </source>
</evidence>
<dbReference type="EMBL" id="JANPWZ010000834">
    <property type="protein sequence ID" value="KAJ3571557.1"/>
    <property type="molecule type" value="Genomic_DNA"/>
</dbReference>
<keyword evidence="10" id="KW-1185">Reference proteome</keyword>
<gene>
    <name evidence="9" type="ORF">NPX13_g5333</name>
</gene>
<evidence type="ECO:0000256" key="5">
    <source>
        <dbReference type="ARBA" id="ARBA00022729"/>
    </source>
</evidence>
<dbReference type="Proteomes" id="UP001148614">
    <property type="component" value="Unassembled WGS sequence"/>
</dbReference>
<dbReference type="PANTHER" id="PTHR47763">
    <property type="entry name" value="ALPHA-PROTEIN KINASE VWKA"/>
    <property type="match status" value="1"/>
</dbReference>